<dbReference type="PANTHER" id="PTHR33393:SF11">
    <property type="entry name" value="POLYGLUTAMINE SYNTHESIS ACCESSORY PROTEIN RV0574C-RELATED"/>
    <property type="match status" value="1"/>
</dbReference>
<reference evidence="4" key="1">
    <citation type="submission" date="2022-10" db="EMBL/GenBank/DDBJ databases">
        <authorList>
            <person name="Yu W.X."/>
        </authorList>
    </citation>
    <scope>NUCLEOTIDE SEQUENCE</scope>
    <source>
        <strain evidence="4">D04</strain>
    </source>
</reference>
<dbReference type="PANTHER" id="PTHR33393">
    <property type="entry name" value="POLYGLUTAMINE SYNTHESIS ACCESSORY PROTEIN RV0574C-RELATED"/>
    <property type="match status" value="1"/>
</dbReference>
<feature type="region of interest" description="Disordered" evidence="2">
    <location>
        <begin position="357"/>
        <end position="379"/>
    </location>
</feature>
<evidence type="ECO:0000256" key="2">
    <source>
        <dbReference type="SAM" id="MobiDB-lite"/>
    </source>
</evidence>
<dbReference type="RefSeq" id="WP_301198253.1">
    <property type="nucleotide sequence ID" value="NZ_JAPDPI010000007.1"/>
</dbReference>
<dbReference type="AlphaFoldDB" id="A0AAE3MC37"/>
<dbReference type="CDD" id="cd07381">
    <property type="entry name" value="MPP_CapA"/>
    <property type="match status" value="1"/>
</dbReference>
<organism evidence="4 5">
    <name type="scientific">Plebeiibacterium marinum</name>
    <dbReference type="NCBI Taxonomy" id="2992111"/>
    <lineage>
        <taxon>Bacteria</taxon>
        <taxon>Pseudomonadati</taxon>
        <taxon>Bacteroidota</taxon>
        <taxon>Bacteroidia</taxon>
        <taxon>Marinilabiliales</taxon>
        <taxon>Marinilabiliaceae</taxon>
        <taxon>Plebeiibacterium</taxon>
    </lineage>
</organism>
<dbReference type="SUPFAM" id="SSF56300">
    <property type="entry name" value="Metallo-dependent phosphatases"/>
    <property type="match status" value="1"/>
</dbReference>
<comment type="caution">
    <text evidence="4">The sequence shown here is derived from an EMBL/GenBank/DDBJ whole genome shotgun (WGS) entry which is preliminary data.</text>
</comment>
<proteinExistence type="inferred from homology"/>
<sequence length="379" mass="42744">MKTTLYIILSVCFCFYAEAQEKDSLISFIGVGDMMLGTDFPKKEYLPPDNNPLPYLSEAIPYLKDADITFGNLEGSFLDEGPVFKKCRDTTKCYAFKMPEIYAPIFKEAGFDFLNLANNHIRDFGPAGLETTRYHLNKLNIAWAGLLDKPTDTASVKNLTIGLAGFSPNTGTVDINDLPNAIKIVRDLKKKYDIVIVSFHGGAEGAKHQHITRENEIFYGENRSNVYEFAHAMIDAGADIIFGHGPHVCRAIEVYKNRFIAYSLGNFATYSRFNLSGPNALTPIIKVYTNKKGEFIKGQIIPFKQIKNVALTYDNSNAVIHKIKDLTRIDFPELNDRLMFENNGWFSMPFERKMNSKPIVSPGKSSTIDSKTLHKMEER</sequence>
<evidence type="ECO:0000256" key="1">
    <source>
        <dbReference type="ARBA" id="ARBA00005662"/>
    </source>
</evidence>
<dbReference type="InterPro" id="IPR019079">
    <property type="entry name" value="Capsule_synth_CapA"/>
</dbReference>
<keyword evidence="5" id="KW-1185">Reference proteome</keyword>
<gene>
    <name evidence="4" type="ORF">OM074_05300</name>
</gene>
<evidence type="ECO:0000259" key="3">
    <source>
        <dbReference type="SMART" id="SM00854"/>
    </source>
</evidence>
<dbReference type="SMART" id="SM00854">
    <property type="entry name" value="PGA_cap"/>
    <property type="match status" value="1"/>
</dbReference>
<protein>
    <submittedName>
        <fullName evidence="4">CapA family protein</fullName>
    </submittedName>
</protein>
<dbReference type="Gene3D" id="3.60.21.10">
    <property type="match status" value="1"/>
</dbReference>
<evidence type="ECO:0000313" key="5">
    <source>
        <dbReference type="Proteomes" id="UP001207408"/>
    </source>
</evidence>
<dbReference type="InterPro" id="IPR029052">
    <property type="entry name" value="Metallo-depent_PP-like"/>
</dbReference>
<accession>A0AAE3MC37</accession>
<dbReference type="Pfam" id="PF09587">
    <property type="entry name" value="PGA_cap"/>
    <property type="match status" value="1"/>
</dbReference>
<comment type="similarity">
    <text evidence="1">Belongs to the CapA family.</text>
</comment>
<dbReference type="EMBL" id="JAPDPI010000007">
    <property type="protein sequence ID" value="MCW3805031.1"/>
    <property type="molecule type" value="Genomic_DNA"/>
</dbReference>
<name>A0AAE3MC37_9BACT</name>
<dbReference type="InterPro" id="IPR052169">
    <property type="entry name" value="CW_Biosynth-Accessory"/>
</dbReference>
<evidence type="ECO:0000313" key="4">
    <source>
        <dbReference type="EMBL" id="MCW3805031.1"/>
    </source>
</evidence>
<feature type="domain" description="Capsule synthesis protein CapA" evidence="3">
    <location>
        <begin position="27"/>
        <end position="271"/>
    </location>
</feature>
<dbReference type="Proteomes" id="UP001207408">
    <property type="component" value="Unassembled WGS sequence"/>
</dbReference>